<comment type="subcellular location">
    <subcellularLocation>
        <location evidence="3">Mitochondrion intermembrane space</location>
    </subcellularLocation>
    <subcellularLocation>
        <location evidence="2">Mitochondrion membrane</location>
        <topology evidence="2">Single-pass membrane protein</topology>
    </subcellularLocation>
</comment>
<evidence type="ECO:0000256" key="14">
    <source>
        <dbReference type="ARBA" id="ARBA00023128"/>
    </source>
</evidence>
<evidence type="ECO:0000256" key="11">
    <source>
        <dbReference type="ARBA" id="ARBA00022825"/>
    </source>
</evidence>
<evidence type="ECO:0000256" key="7">
    <source>
        <dbReference type="ARBA" id="ARBA00022670"/>
    </source>
</evidence>
<evidence type="ECO:0000256" key="5">
    <source>
        <dbReference type="ARBA" id="ARBA00013033"/>
    </source>
</evidence>
<reference evidence="20" key="1">
    <citation type="submission" date="2022-11" db="UniProtKB">
        <authorList>
            <consortium name="EnsemblMetazoa"/>
        </authorList>
    </citation>
    <scope>IDENTIFICATION</scope>
</reference>
<dbReference type="GO" id="GO:0004252">
    <property type="term" value="F:serine-type endopeptidase activity"/>
    <property type="evidence" value="ECO:0007669"/>
    <property type="project" value="InterPro"/>
</dbReference>
<keyword evidence="11" id="KW-0720">Serine protease</keyword>
<keyword evidence="7" id="KW-0645">Protease</keyword>
<dbReference type="GO" id="GO:0007005">
    <property type="term" value="P:mitochondrion organization"/>
    <property type="evidence" value="ECO:0007669"/>
    <property type="project" value="UniProtKB-ARBA"/>
</dbReference>
<evidence type="ECO:0000256" key="18">
    <source>
        <dbReference type="SAM" id="Phobius"/>
    </source>
</evidence>
<evidence type="ECO:0000256" key="13">
    <source>
        <dbReference type="ARBA" id="ARBA00022989"/>
    </source>
</evidence>
<evidence type="ECO:0000256" key="4">
    <source>
        <dbReference type="ARBA" id="ARBA00010541"/>
    </source>
</evidence>
<organism evidence="20 21">
    <name type="scientific">Patiria miniata</name>
    <name type="common">Bat star</name>
    <name type="synonym">Asterina miniata</name>
    <dbReference type="NCBI Taxonomy" id="46514"/>
    <lineage>
        <taxon>Eukaryota</taxon>
        <taxon>Metazoa</taxon>
        <taxon>Echinodermata</taxon>
        <taxon>Eleutherozoa</taxon>
        <taxon>Asterozoa</taxon>
        <taxon>Asteroidea</taxon>
        <taxon>Valvatacea</taxon>
        <taxon>Valvatida</taxon>
        <taxon>Asterinidae</taxon>
        <taxon>Patiria</taxon>
    </lineage>
</organism>
<evidence type="ECO:0000256" key="15">
    <source>
        <dbReference type="ARBA" id="ARBA00023136"/>
    </source>
</evidence>
<keyword evidence="15 18" id="KW-0472">Membrane</keyword>
<dbReference type="PRINTS" id="PR00834">
    <property type="entry name" value="PROTEASES2C"/>
</dbReference>
<proteinExistence type="inferred from homology"/>
<dbReference type="InterPro" id="IPR001940">
    <property type="entry name" value="Peptidase_S1C"/>
</dbReference>
<dbReference type="FunFam" id="2.40.10.120:FF:000004">
    <property type="entry name" value="Serine protease HTRA2, mitochondrial"/>
    <property type="match status" value="1"/>
</dbReference>
<dbReference type="SUPFAM" id="SSF50156">
    <property type="entry name" value="PDZ domain-like"/>
    <property type="match status" value="1"/>
</dbReference>
<keyword evidence="12" id="KW-0809">Transit peptide</keyword>
<dbReference type="SUPFAM" id="SSF50494">
    <property type="entry name" value="Trypsin-like serine proteases"/>
    <property type="match status" value="1"/>
</dbReference>
<dbReference type="OrthoDB" id="4217619at2759"/>
<evidence type="ECO:0000256" key="12">
    <source>
        <dbReference type="ARBA" id="ARBA00022946"/>
    </source>
</evidence>
<dbReference type="Gene3D" id="2.30.42.10">
    <property type="match status" value="1"/>
</dbReference>
<accession>A0A913Z5S2</accession>
<dbReference type="OMA" id="GRHPMMG"/>
<dbReference type="Gene3D" id="2.40.10.120">
    <property type="match status" value="1"/>
</dbReference>
<evidence type="ECO:0000256" key="6">
    <source>
        <dbReference type="ARBA" id="ARBA00016929"/>
    </source>
</evidence>
<feature type="region of interest" description="Disordered" evidence="17">
    <location>
        <begin position="104"/>
        <end position="127"/>
    </location>
</feature>
<dbReference type="GO" id="GO:0043065">
    <property type="term" value="P:positive regulation of apoptotic process"/>
    <property type="evidence" value="ECO:0007669"/>
    <property type="project" value="TreeGrafter"/>
</dbReference>
<feature type="domain" description="PDZ" evidence="19">
    <location>
        <begin position="393"/>
        <end position="494"/>
    </location>
</feature>
<name>A0A913Z5S2_PATMI</name>
<comment type="similarity">
    <text evidence="4">Belongs to the peptidase S1C family.</text>
</comment>
<dbReference type="Pfam" id="PF13180">
    <property type="entry name" value="PDZ_2"/>
    <property type="match status" value="1"/>
</dbReference>
<evidence type="ECO:0000256" key="1">
    <source>
        <dbReference type="ARBA" id="ARBA00001760"/>
    </source>
</evidence>
<evidence type="ECO:0000256" key="3">
    <source>
        <dbReference type="ARBA" id="ARBA00004569"/>
    </source>
</evidence>
<evidence type="ECO:0000256" key="10">
    <source>
        <dbReference type="ARBA" id="ARBA00022801"/>
    </source>
</evidence>
<evidence type="ECO:0000256" key="9">
    <source>
        <dbReference type="ARBA" id="ARBA00022703"/>
    </source>
</evidence>
<keyword evidence="13 18" id="KW-1133">Transmembrane helix</keyword>
<evidence type="ECO:0000256" key="8">
    <source>
        <dbReference type="ARBA" id="ARBA00022692"/>
    </source>
</evidence>
<dbReference type="GO" id="GO:0005758">
    <property type="term" value="C:mitochondrial intermembrane space"/>
    <property type="evidence" value="ECO:0007669"/>
    <property type="project" value="UniProtKB-SubCell"/>
</dbReference>
<sequence>MAASMIRRVMQSLPIFRSKVPVFTTNRQILQSLKPQTAICRTITQQQMEKNKKQFQKRMFQYLMVIVIVAVISPYVRDLRFASFEPRRDKKRRKLQALKEAEEREKLGDNFQQTESDHNISSSDDSFRPITQEEQSSVFPVVKAAKVFDEGDGYVPPRSNRFNFIADAVDIAAPSVVYIEIQGRHPMMGRQQVSISNGSGFIVSQDGLILTNAHVVANKIRGPQSVKVKLPDGRMVDGHVVAVDSVSDLAAVKIDDGKNLPVMKLGKSSHLRPGEWVIAMGSPLTLSNTITAGIVSTVSRTSKELGLSKDIDYIQTDAAINFGNSGGPLVNLDGEAIGINTMKVTSGISFAIPIDNAREFLEEVQKRMKSGDASQGWTGWFAGGKKSPSTQGDKRGYIGITMLTLNPGLLNDLKSRMADFPNVSHGVLVYRIIVGSPAQVAGMKAGDIITHIDGKPVKSATAVYNAVHTLQKMEVAVVRGSSSQKLTLTLMPEEAQ</sequence>
<dbReference type="Pfam" id="PF13365">
    <property type="entry name" value="Trypsin_2"/>
    <property type="match status" value="1"/>
</dbReference>
<dbReference type="GO" id="GO:0031966">
    <property type="term" value="C:mitochondrial membrane"/>
    <property type="evidence" value="ECO:0007669"/>
    <property type="project" value="UniProtKB-SubCell"/>
</dbReference>
<feature type="compositionally biased region" description="Polar residues" evidence="17">
    <location>
        <begin position="110"/>
        <end position="124"/>
    </location>
</feature>
<dbReference type="RefSeq" id="XP_038046351.1">
    <property type="nucleotide sequence ID" value="XM_038190423.1"/>
</dbReference>
<evidence type="ECO:0000256" key="17">
    <source>
        <dbReference type="SAM" id="MobiDB-lite"/>
    </source>
</evidence>
<dbReference type="AlphaFoldDB" id="A0A913Z5S2"/>
<dbReference type="InterPro" id="IPR001478">
    <property type="entry name" value="PDZ"/>
</dbReference>
<dbReference type="Proteomes" id="UP000887568">
    <property type="component" value="Unplaced"/>
</dbReference>
<dbReference type="GO" id="GO:0006915">
    <property type="term" value="P:apoptotic process"/>
    <property type="evidence" value="ECO:0007669"/>
    <property type="project" value="UniProtKB-KW"/>
</dbReference>
<keyword evidence="14" id="KW-0496">Mitochondrion</keyword>
<dbReference type="InterPro" id="IPR036034">
    <property type="entry name" value="PDZ_sf"/>
</dbReference>
<protein>
    <recommendedName>
        <fullName evidence="6">Serine protease HTRA2, mitochondrial</fullName>
        <ecNumber evidence="5">3.4.21.108</ecNumber>
    </recommendedName>
</protein>
<dbReference type="EnsemblMetazoa" id="XM_038190423.1">
    <property type="protein sequence ID" value="XP_038046351.1"/>
    <property type="gene ID" value="LOC119720646"/>
</dbReference>
<keyword evidence="16" id="KW-0865">Zymogen</keyword>
<evidence type="ECO:0000313" key="20">
    <source>
        <dbReference type="EnsemblMetazoa" id="XP_038046351.1"/>
    </source>
</evidence>
<dbReference type="PANTHER" id="PTHR22939:SF129">
    <property type="entry name" value="SERINE PROTEASE HTRA2, MITOCHONDRIAL"/>
    <property type="match status" value="1"/>
</dbReference>
<dbReference type="EC" id="3.4.21.108" evidence="5"/>
<dbReference type="GO" id="GO:0006508">
    <property type="term" value="P:proteolysis"/>
    <property type="evidence" value="ECO:0007669"/>
    <property type="project" value="UniProtKB-KW"/>
</dbReference>
<evidence type="ECO:0000256" key="2">
    <source>
        <dbReference type="ARBA" id="ARBA00004304"/>
    </source>
</evidence>
<keyword evidence="10" id="KW-0378">Hydrolase</keyword>
<comment type="catalytic activity">
    <reaction evidence="1">
        <text>Cleavage of non-polar aliphatic amino-acids at the P1 position, with a preference for Val, Ile and Met. At the P2 and P3 positions, Arg is selected most strongly with a secondary preference for other hydrophilic residues.</text>
        <dbReference type="EC" id="3.4.21.108"/>
    </reaction>
</comment>
<keyword evidence="9" id="KW-0053">Apoptosis</keyword>
<dbReference type="PANTHER" id="PTHR22939">
    <property type="entry name" value="SERINE PROTEASE FAMILY S1C HTRA-RELATED"/>
    <property type="match status" value="1"/>
</dbReference>
<dbReference type="SMART" id="SM00228">
    <property type="entry name" value="PDZ"/>
    <property type="match status" value="1"/>
</dbReference>
<dbReference type="InterPro" id="IPR009003">
    <property type="entry name" value="Peptidase_S1_PA"/>
</dbReference>
<evidence type="ECO:0000259" key="19">
    <source>
        <dbReference type="PROSITE" id="PS50106"/>
    </source>
</evidence>
<evidence type="ECO:0000256" key="16">
    <source>
        <dbReference type="ARBA" id="ARBA00023145"/>
    </source>
</evidence>
<dbReference type="GeneID" id="119720646"/>
<dbReference type="PROSITE" id="PS50106">
    <property type="entry name" value="PDZ"/>
    <property type="match status" value="1"/>
</dbReference>
<keyword evidence="8 18" id="KW-0812">Transmembrane</keyword>
<keyword evidence="21" id="KW-1185">Reference proteome</keyword>
<evidence type="ECO:0000313" key="21">
    <source>
        <dbReference type="Proteomes" id="UP000887568"/>
    </source>
</evidence>
<feature type="transmembrane region" description="Helical" evidence="18">
    <location>
        <begin position="59"/>
        <end position="76"/>
    </location>
</feature>